<comment type="caution">
    <text evidence="1">The sequence shown here is derived from an EMBL/GenBank/DDBJ whole genome shotgun (WGS) entry which is preliminary data.</text>
</comment>
<gene>
    <name evidence="1" type="ORF">QBC36DRAFT_335331</name>
</gene>
<reference evidence="1" key="1">
    <citation type="journal article" date="2023" name="Mol. Phylogenet. Evol.">
        <title>Genome-scale phylogeny and comparative genomics of the fungal order Sordariales.</title>
        <authorList>
            <person name="Hensen N."/>
            <person name="Bonometti L."/>
            <person name="Westerberg I."/>
            <person name="Brannstrom I.O."/>
            <person name="Guillou S."/>
            <person name="Cros-Aarteil S."/>
            <person name="Calhoun S."/>
            <person name="Haridas S."/>
            <person name="Kuo A."/>
            <person name="Mondo S."/>
            <person name="Pangilinan J."/>
            <person name="Riley R."/>
            <person name="LaButti K."/>
            <person name="Andreopoulos B."/>
            <person name="Lipzen A."/>
            <person name="Chen C."/>
            <person name="Yan M."/>
            <person name="Daum C."/>
            <person name="Ng V."/>
            <person name="Clum A."/>
            <person name="Steindorff A."/>
            <person name="Ohm R.A."/>
            <person name="Martin F."/>
            <person name="Silar P."/>
            <person name="Natvig D.O."/>
            <person name="Lalanne C."/>
            <person name="Gautier V."/>
            <person name="Ament-Velasquez S.L."/>
            <person name="Kruys A."/>
            <person name="Hutchinson M.I."/>
            <person name="Powell A.J."/>
            <person name="Barry K."/>
            <person name="Miller A.N."/>
            <person name="Grigoriev I.V."/>
            <person name="Debuchy R."/>
            <person name="Gladieux P."/>
            <person name="Hiltunen Thoren M."/>
            <person name="Johannesson H."/>
        </authorList>
    </citation>
    <scope>NUCLEOTIDE SEQUENCE</scope>
    <source>
        <strain evidence="1">CBS 892.96</strain>
    </source>
</reference>
<accession>A0AAN6W2D2</accession>
<dbReference type="EMBL" id="MU866328">
    <property type="protein sequence ID" value="KAK4173668.1"/>
    <property type="molecule type" value="Genomic_DNA"/>
</dbReference>
<evidence type="ECO:0000313" key="2">
    <source>
        <dbReference type="Proteomes" id="UP001302321"/>
    </source>
</evidence>
<reference evidence="1" key="2">
    <citation type="submission" date="2023-05" db="EMBL/GenBank/DDBJ databases">
        <authorList>
            <consortium name="Lawrence Berkeley National Laboratory"/>
            <person name="Steindorff A."/>
            <person name="Hensen N."/>
            <person name="Bonometti L."/>
            <person name="Westerberg I."/>
            <person name="Brannstrom I.O."/>
            <person name="Guillou S."/>
            <person name="Cros-Aarteil S."/>
            <person name="Calhoun S."/>
            <person name="Haridas S."/>
            <person name="Kuo A."/>
            <person name="Mondo S."/>
            <person name="Pangilinan J."/>
            <person name="Riley R."/>
            <person name="Labutti K."/>
            <person name="Andreopoulos B."/>
            <person name="Lipzen A."/>
            <person name="Chen C."/>
            <person name="Yanf M."/>
            <person name="Daum C."/>
            <person name="Ng V."/>
            <person name="Clum A."/>
            <person name="Ohm R."/>
            <person name="Martin F."/>
            <person name="Silar P."/>
            <person name="Natvig D."/>
            <person name="Lalanne C."/>
            <person name="Gautier V."/>
            <person name="Ament-Velasquez S.L."/>
            <person name="Kruys A."/>
            <person name="Hutchinson M.I."/>
            <person name="Powell A.J."/>
            <person name="Barry K."/>
            <person name="Miller A.N."/>
            <person name="Grigoriev I.V."/>
            <person name="Debuchy R."/>
            <person name="Gladieux P."/>
            <person name="Thoren M.H."/>
            <person name="Johannesson H."/>
        </authorList>
    </citation>
    <scope>NUCLEOTIDE SEQUENCE</scope>
    <source>
        <strain evidence="1">CBS 892.96</strain>
    </source>
</reference>
<organism evidence="1 2">
    <name type="scientific">Triangularia setosa</name>
    <dbReference type="NCBI Taxonomy" id="2587417"/>
    <lineage>
        <taxon>Eukaryota</taxon>
        <taxon>Fungi</taxon>
        <taxon>Dikarya</taxon>
        <taxon>Ascomycota</taxon>
        <taxon>Pezizomycotina</taxon>
        <taxon>Sordariomycetes</taxon>
        <taxon>Sordariomycetidae</taxon>
        <taxon>Sordariales</taxon>
        <taxon>Podosporaceae</taxon>
        <taxon>Triangularia</taxon>
    </lineage>
</organism>
<dbReference type="AlphaFoldDB" id="A0AAN6W2D2"/>
<keyword evidence="2" id="KW-1185">Reference proteome</keyword>
<evidence type="ECO:0000313" key="1">
    <source>
        <dbReference type="EMBL" id="KAK4173668.1"/>
    </source>
</evidence>
<protein>
    <submittedName>
        <fullName evidence="1">Uncharacterized protein</fullName>
    </submittedName>
</protein>
<proteinExistence type="predicted"/>
<name>A0AAN6W2D2_9PEZI</name>
<sequence>MAYSIIRDSIEPVIDILQASGFDENNNGYDPKSLWDLIHRVIPKISEEAWHILQTEMTDISVKNFDSLRTFLTRFHWLRRKLQDLGQSVPEKMLLTIVLRVVKPYDENWVESVKLLISTGNVDYLKLMDLLEKKAN</sequence>
<dbReference type="Proteomes" id="UP001302321">
    <property type="component" value="Unassembled WGS sequence"/>
</dbReference>